<accession>A0ABZ2K1Q0</accession>
<dbReference type="Proteomes" id="UP001379533">
    <property type="component" value="Chromosome"/>
</dbReference>
<reference evidence="2 3" key="1">
    <citation type="submission" date="2021-12" db="EMBL/GenBank/DDBJ databases">
        <title>Discovery of the Pendulisporaceae a myxobacterial family with distinct sporulation behavior and unique specialized metabolism.</title>
        <authorList>
            <person name="Garcia R."/>
            <person name="Popoff A."/>
            <person name="Bader C.D."/>
            <person name="Loehr J."/>
            <person name="Walesch S."/>
            <person name="Walt C."/>
            <person name="Boldt J."/>
            <person name="Bunk B."/>
            <person name="Haeckl F.J.F.P.J."/>
            <person name="Gunesch A.P."/>
            <person name="Birkelbach J."/>
            <person name="Nuebel U."/>
            <person name="Pietschmann T."/>
            <person name="Bach T."/>
            <person name="Mueller R."/>
        </authorList>
    </citation>
    <scope>NUCLEOTIDE SEQUENCE [LARGE SCALE GENOMIC DNA]</scope>
    <source>
        <strain evidence="2 3">MSr12523</strain>
    </source>
</reference>
<dbReference type="EMBL" id="CP089982">
    <property type="protein sequence ID" value="WXA91010.1"/>
    <property type="molecule type" value="Genomic_DNA"/>
</dbReference>
<protein>
    <submittedName>
        <fullName evidence="2">Uncharacterized protein</fullName>
    </submittedName>
</protein>
<gene>
    <name evidence="2" type="ORF">LZC95_31725</name>
</gene>
<feature type="signal peptide" evidence="1">
    <location>
        <begin position="1"/>
        <end position="36"/>
    </location>
</feature>
<feature type="chain" id="PRO_5046606620" evidence="1">
    <location>
        <begin position="37"/>
        <end position="362"/>
    </location>
</feature>
<evidence type="ECO:0000256" key="1">
    <source>
        <dbReference type="SAM" id="SignalP"/>
    </source>
</evidence>
<keyword evidence="3" id="KW-1185">Reference proteome</keyword>
<name>A0ABZ2K1Q0_9BACT</name>
<organism evidence="2 3">
    <name type="scientific">Pendulispora brunnea</name>
    <dbReference type="NCBI Taxonomy" id="2905690"/>
    <lineage>
        <taxon>Bacteria</taxon>
        <taxon>Pseudomonadati</taxon>
        <taxon>Myxococcota</taxon>
        <taxon>Myxococcia</taxon>
        <taxon>Myxococcales</taxon>
        <taxon>Sorangiineae</taxon>
        <taxon>Pendulisporaceae</taxon>
        <taxon>Pendulispora</taxon>
    </lineage>
</organism>
<keyword evidence="1" id="KW-0732">Signal</keyword>
<evidence type="ECO:0000313" key="3">
    <source>
        <dbReference type="Proteomes" id="UP001379533"/>
    </source>
</evidence>
<dbReference type="RefSeq" id="WP_394841630.1">
    <property type="nucleotide sequence ID" value="NZ_CP089982.1"/>
</dbReference>
<proteinExistence type="predicted"/>
<evidence type="ECO:0000313" key="2">
    <source>
        <dbReference type="EMBL" id="WXA91010.1"/>
    </source>
</evidence>
<sequence>MRRLRPPSFRTVHAFRSVVPSLLASLVVLVPHPALAAPSSCDNPQTNTCINAETLWPNPGPSRFVGVAGTETVAPAHLGFGLLASYLSRPIVLHLPSPAPTGTDVNAIDNQINANFLFAYGIAKQLELDLALPLTLIQSGSGISGLTAGDRLRNTAMRDLRFGLAYAILPRVEPEQHFALAARFVVSAPTGDSDQFARDKSAVFAPSVAADYRRGRWFAGLELGARIRETSEFVGGRVGTQGYAALGIGFDILRNDLLSVTGEARVMPIFPEQHDLVQDGSFLRSEPNGKHLVPAEWTAGVRSAPFEKTDVAFQISGGGAIPFNDPLAMTTPRFRFTLGIVYAPRAPSASITNVTKPTVAHP</sequence>